<comment type="similarity">
    <text evidence="1">Belongs to the FAD-binding monooxygenase family.</text>
</comment>
<evidence type="ECO:0000313" key="3">
    <source>
        <dbReference type="EMBL" id="OBT94627.1"/>
    </source>
</evidence>
<dbReference type="PANTHER" id="PTHR42877">
    <property type="entry name" value="L-ORNITHINE N(5)-MONOOXYGENASE-RELATED"/>
    <property type="match status" value="1"/>
</dbReference>
<gene>
    <name evidence="3" type="ORF">VE01_07928</name>
</gene>
<dbReference type="InterPro" id="IPR051209">
    <property type="entry name" value="FAD-bind_Monooxygenase_sf"/>
</dbReference>
<dbReference type="EMBL" id="KV460242">
    <property type="protein sequence ID" value="OBT94627.1"/>
    <property type="molecule type" value="Genomic_DNA"/>
</dbReference>
<dbReference type="Gene3D" id="3.50.50.60">
    <property type="entry name" value="FAD/NAD(P)-binding domain"/>
    <property type="match status" value="2"/>
</dbReference>
<evidence type="ECO:0000256" key="2">
    <source>
        <dbReference type="SAM" id="MobiDB-lite"/>
    </source>
</evidence>
<dbReference type="Pfam" id="PF13450">
    <property type="entry name" value="NAD_binding_8"/>
    <property type="match status" value="1"/>
</dbReference>
<feature type="region of interest" description="Disordered" evidence="2">
    <location>
        <begin position="1"/>
        <end position="20"/>
    </location>
</feature>
<dbReference type="SUPFAM" id="SSF51905">
    <property type="entry name" value="FAD/NAD(P)-binding domain"/>
    <property type="match status" value="2"/>
</dbReference>
<reference evidence="4" key="2">
    <citation type="journal article" date="2018" name="Nat. Commun.">
        <title>Extreme sensitivity to ultraviolet light in the fungal pathogen causing white-nose syndrome of bats.</title>
        <authorList>
            <person name="Palmer J.M."/>
            <person name="Drees K.P."/>
            <person name="Foster J.T."/>
            <person name="Lindner D.L."/>
        </authorList>
    </citation>
    <scope>NUCLEOTIDE SEQUENCE [LARGE SCALE GENOMIC DNA]</scope>
    <source>
        <strain evidence="4">UAMH 10579</strain>
    </source>
</reference>
<dbReference type="RefSeq" id="XP_018128360.1">
    <property type="nucleotide sequence ID" value="XM_018277358.1"/>
</dbReference>
<accession>A0A1B8GFM5</accession>
<proteinExistence type="inferred from homology"/>
<dbReference type="InterPro" id="IPR036188">
    <property type="entry name" value="FAD/NAD-bd_sf"/>
</dbReference>
<evidence type="ECO:0000256" key="1">
    <source>
        <dbReference type="ARBA" id="ARBA00010139"/>
    </source>
</evidence>
<name>A0A1B8GFM5_9PEZI</name>
<evidence type="ECO:0000313" key="4">
    <source>
        <dbReference type="Proteomes" id="UP000091956"/>
    </source>
</evidence>
<dbReference type="AlphaFoldDB" id="A0A1B8GFM5"/>
<dbReference type="Proteomes" id="UP000091956">
    <property type="component" value="Unassembled WGS sequence"/>
</dbReference>
<organism evidence="3 4">
    <name type="scientific">Pseudogymnoascus verrucosus</name>
    <dbReference type="NCBI Taxonomy" id="342668"/>
    <lineage>
        <taxon>Eukaryota</taxon>
        <taxon>Fungi</taxon>
        <taxon>Dikarya</taxon>
        <taxon>Ascomycota</taxon>
        <taxon>Pezizomycotina</taxon>
        <taxon>Leotiomycetes</taxon>
        <taxon>Thelebolales</taxon>
        <taxon>Thelebolaceae</taxon>
        <taxon>Pseudogymnoascus</taxon>
    </lineage>
</organism>
<sequence>MTPLIIPAGTSPDDQASKRLGGPIHAERHVNIICIGAGPSGLLMAYKIQRHFRNYSLTVFEKNSGVGGTWFEQRYPGDDGRSVACDVPAHNYTWSFEPNPDFSAVYASGKEIYDYFNSFAAKYHLNEYIRGQHQVIGACWNNETAGYDVKIRDLRGGQEFSQHCDILINASGLLNNWKWPAIPGLDSYEGTLLHTSDWDENIDLTGKHVGLIGNGSTGVQILPQLQPIAKHVTTFIREPTWVSPVQGFEQHSFSDEERREFARKPQVLTEYRKGIERGLSGQFGIFLKDTKPNKDAHEYIAGQMREKLRNERLETQLIPKWAVGCRRFTPGVGYLESLGKDNVTVVVGEINQITGKGCLCDNGCEYPVDILICATGFDTTFKPRFHVIGPDGTNLQDQWKEEAQSYLGMAAAGFPNYLIFLGPNSPVGNGPLLSAIEAQADYMLQLIDRYQTRNIRSFAPTREAVSDFIVYKDNFMEKSVWADPCRSWYKNGRDGPVTGVWPGSTLHYIEAISEVRLEDWDVKYSGNRFAWLGNGYGQTELDRTADWGYYIREADDDSPATTGGRRMLLSKSGTVKNTGGMSLLGKQPEESIKVAKANL</sequence>
<evidence type="ECO:0008006" key="5">
    <source>
        <dbReference type="Google" id="ProtNLM"/>
    </source>
</evidence>
<dbReference type="OrthoDB" id="74360at2759"/>
<dbReference type="GeneID" id="28841314"/>
<dbReference type="PANTHER" id="PTHR42877:SF8">
    <property type="entry name" value="MONOOXYGENASE"/>
    <property type="match status" value="1"/>
</dbReference>
<reference evidence="3 4" key="1">
    <citation type="submission" date="2016-03" db="EMBL/GenBank/DDBJ databases">
        <title>Comparative genomics of Pseudogymnoascus destructans, the fungus causing white-nose syndrome of bats.</title>
        <authorList>
            <person name="Palmer J.M."/>
            <person name="Drees K.P."/>
            <person name="Foster J.T."/>
            <person name="Lindner D.L."/>
        </authorList>
    </citation>
    <scope>NUCLEOTIDE SEQUENCE [LARGE SCALE GENOMIC DNA]</scope>
    <source>
        <strain evidence="3 4">UAMH 10579</strain>
    </source>
</reference>
<keyword evidence="4" id="KW-1185">Reference proteome</keyword>
<protein>
    <recommendedName>
        <fullName evidence="5">FAD/NAD(P)-binding domain-containing protein</fullName>
    </recommendedName>
</protein>